<dbReference type="InterPro" id="IPR036429">
    <property type="entry name" value="SpoA-like_sf"/>
</dbReference>
<dbReference type="InterPro" id="IPR028976">
    <property type="entry name" value="CheC-like_sf"/>
</dbReference>
<dbReference type="SUPFAM" id="SSF101801">
    <property type="entry name" value="Surface presentation of antigens (SPOA)"/>
    <property type="match status" value="1"/>
</dbReference>
<dbReference type="PIRSF" id="PIRSF002888">
    <property type="entry name" value="FliM"/>
    <property type="match status" value="1"/>
</dbReference>
<dbReference type="NCBIfam" id="TIGR01397">
    <property type="entry name" value="fliM_switch"/>
    <property type="match status" value="1"/>
</dbReference>
<dbReference type="CDD" id="cd17908">
    <property type="entry name" value="FliM"/>
    <property type="match status" value="1"/>
</dbReference>
<feature type="domain" description="Flagellar motor switch protein FliN-like C-terminal" evidence="14">
    <location>
        <begin position="303"/>
        <end position="369"/>
    </location>
</feature>
<evidence type="ECO:0000256" key="12">
    <source>
        <dbReference type="NCBIfam" id="TIGR01397"/>
    </source>
</evidence>
<dbReference type="SUPFAM" id="SSF103039">
    <property type="entry name" value="CheC-like"/>
    <property type="match status" value="1"/>
</dbReference>
<keyword evidence="6" id="KW-0145">Chemotaxis</keyword>
<evidence type="ECO:0000256" key="4">
    <source>
        <dbReference type="ARBA" id="ARBA00021898"/>
    </source>
</evidence>
<organism evidence="15">
    <name type="scientific">Acidithiobacillus ferrivorans</name>
    <dbReference type="NCBI Taxonomy" id="160808"/>
    <lineage>
        <taxon>Bacteria</taxon>
        <taxon>Pseudomonadati</taxon>
        <taxon>Pseudomonadota</taxon>
        <taxon>Acidithiobacillia</taxon>
        <taxon>Acidithiobacillales</taxon>
        <taxon>Acidithiobacillaceae</taxon>
        <taxon>Acidithiobacillus</taxon>
    </lineage>
</organism>
<feature type="region of interest" description="Disordered" evidence="13">
    <location>
        <begin position="61"/>
        <end position="84"/>
    </location>
</feature>
<reference evidence="15" key="2">
    <citation type="submission" date="2014-07" db="EMBL/GenBank/DDBJ databases">
        <title>Initial genome analysis of the psychrotolerant acidophile Acidithiobacillus ferrivorans CF27: insights into iron and sulfur oxidation pathways and into biofilm formation.</title>
        <authorList>
            <person name="Talla E."/>
            <person name="Hedrich S."/>
            <person name="Mangenot S."/>
            <person name="Ji B."/>
            <person name="Johnson D.B."/>
            <person name="Barbe V."/>
            <person name="Bonnefoy V."/>
        </authorList>
    </citation>
    <scope>NUCLEOTIDE SEQUENCE [LARGE SCALE GENOMIC DNA]</scope>
    <source>
        <strain evidence="15">CF27</strain>
    </source>
</reference>
<comment type="similarity">
    <text evidence="3">Belongs to the FliM family.</text>
</comment>
<evidence type="ECO:0000313" key="16">
    <source>
        <dbReference type="EMBL" id="SMH67497.1"/>
    </source>
</evidence>
<gene>
    <name evidence="15" type="primary">fliM</name>
    <name evidence="16" type="ORF">AFERRI_50698</name>
    <name evidence="15" type="ORF">AFERRI_530030</name>
</gene>
<dbReference type="Gene3D" id="3.40.1550.10">
    <property type="entry name" value="CheC-like"/>
    <property type="match status" value="1"/>
</dbReference>
<dbReference type="PRINTS" id="PR00955">
    <property type="entry name" value="FLGMOTORFLIM"/>
</dbReference>
<evidence type="ECO:0000259" key="14">
    <source>
        <dbReference type="Pfam" id="PF01052"/>
    </source>
</evidence>
<evidence type="ECO:0000256" key="8">
    <source>
        <dbReference type="ARBA" id="ARBA00022779"/>
    </source>
</evidence>
<keyword evidence="5" id="KW-1003">Cell membrane</keyword>
<evidence type="ECO:0000256" key="9">
    <source>
        <dbReference type="ARBA" id="ARBA00023136"/>
    </source>
</evidence>
<dbReference type="AlphaFoldDB" id="A0A060URS8"/>
<dbReference type="GO" id="GO:0009425">
    <property type="term" value="C:bacterial-type flagellum basal body"/>
    <property type="evidence" value="ECO:0007669"/>
    <property type="project" value="UniProtKB-SubCell"/>
</dbReference>
<evidence type="ECO:0000256" key="13">
    <source>
        <dbReference type="SAM" id="MobiDB-lite"/>
    </source>
</evidence>
<evidence type="ECO:0000256" key="10">
    <source>
        <dbReference type="ARBA" id="ARBA00023143"/>
    </source>
</evidence>
<dbReference type="Pfam" id="PF02154">
    <property type="entry name" value="FliM"/>
    <property type="match status" value="1"/>
</dbReference>
<dbReference type="GO" id="GO:0003774">
    <property type="term" value="F:cytoskeletal motor activity"/>
    <property type="evidence" value="ECO:0007669"/>
    <property type="project" value="InterPro"/>
</dbReference>
<comment type="function">
    <text evidence="11">FliM is one of three proteins (FliG, FliN, FliM) that forms the rotor-mounted switch complex (C ring), located at the base of the basal body. This complex interacts with the CheY and CheZ chemotaxis proteins, in addition to contacting components of the motor that determine the direction of flagellar rotation.</text>
</comment>
<dbReference type="GO" id="GO:0050918">
    <property type="term" value="P:positive chemotaxis"/>
    <property type="evidence" value="ECO:0007669"/>
    <property type="project" value="TreeGrafter"/>
</dbReference>
<evidence type="ECO:0000256" key="11">
    <source>
        <dbReference type="ARBA" id="ARBA00025044"/>
    </source>
</evidence>
<evidence type="ECO:0000256" key="2">
    <source>
        <dbReference type="ARBA" id="ARBA00004417"/>
    </source>
</evidence>
<dbReference type="InterPro" id="IPR001689">
    <property type="entry name" value="Flag_FliM"/>
</dbReference>
<keyword evidence="15" id="KW-0282">Flagellum</keyword>
<dbReference type="PANTHER" id="PTHR30034">
    <property type="entry name" value="FLAGELLAR MOTOR SWITCH PROTEIN FLIM"/>
    <property type="match status" value="1"/>
</dbReference>
<evidence type="ECO:0000313" key="17">
    <source>
        <dbReference type="Proteomes" id="UP000193925"/>
    </source>
</evidence>
<protein>
    <recommendedName>
        <fullName evidence="4 12">Flagellar motor switch protein FliM</fullName>
    </recommendedName>
</protein>
<dbReference type="EMBL" id="CCCS020000049">
    <property type="protein sequence ID" value="CDQ11135.1"/>
    <property type="molecule type" value="Genomic_DNA"/>
</dbReference>
<dbReference type="GO" id="GO:0071978">
    <property type="term" value="P:bacterial-type flagellum-dependent swarming motility"/>
    <property type="evidence" value="ECO:0007669"/>
    <property type="project" value="TreeGrafter"/>
</dbReference>
<reference evidence="16 17" key="3">
    <citation type="submission" date="2017-03" db="EMBL/GenBank/DDBJ databases">
        <authorList>
            <person name="Regsiter A."/>
            <person name="William W."/>
        </authorList>
    </citation>
    <scope>NUCLEOTIDE SEQUENCE [LARGE SCALE GENOMIC DNA]</scope>
    <source>
        <strain evidence="16">PRJEB5721</strain>
    </source>
</reference>
<evidence type="ECO:0000256" key="3">
    <source>
        <dbReference type="ARBA" id="ARBA00011049"/>
    </source>
</evidence>
<feature type="region of interest" description="Disordered" evidence="13">
    <location>
        <begin position="1"/>
        <end position="22"/>
    </location>
</feature>
<feature type="compositionally biased region" description="Basic and acidic residues" evidence="13">
    <location>
        <begin position="73"/>
        <end position="83"/>
    </location>
</feature>
<keyword evidence="8" id="KW-0283">Flagellar rotation</keyword>
<keyword evidence="10" id="KW-0975">Bacterial flagellum</keyword>
<keyword evidence="15" id="KW-0969">Cilium</keyword>
<dbReference type="Proteomes" id="UP000193925">
    <property type="component" value="Chromosome AFERRI"/>
</dbReference>
<dbReference type="GO" id="GO:0005886">
    <property type="term" value="C:plasma membrane"/>
    <property type="evidence" value="ECO:0007669"/>
    <property type="project" value="UniProtKB-SubCell"/>
</dbReference>
<dbReference type="Pfam" id="PF01052">
    <property type="entry name" value="FliMN_C"/>
    <property type="match status" value="1"/>
</dbReference>
<keyword evidence="9" id="KW-0472">Membrane</keyword>
<evidence type="ECO:0000313" key="15">
    <source>
        <dbReference type="EMBL" id="CDQ11135.1"/>
    </source>
</evidence>
<proteinExistence type="inferred from homology"/>
<reference evidence="15" key="1">
    <citation type="submission" date="2014-03" db="EMBL/GenBank/DDBJ databases">
        <authorList>
            <person name="Genoscope - CEA"/>
        </authorList>
    </citation>
    <scope>NUCLEOTIDE SEQUENCE [LARGE SCALE GENOMIC DNA]</scope>
    <source>
        <strain evidence="15">CF27</strain>
    </source>
</reference>
<dbReference type="EMBL" id="LT841305">
    <property type="protein sequence ID" value="SMH67497.1"/>
    <property type="molecule type" value="Genomic_DNA"/>
</dbReference>
<dbReference type="PANTHER" id="PTHR30034:SF3">
    <property type="entry name" value="FLAGELLAR MOTOR SWITCH PROTEIN FLIM"/>
    <property type="match status" value="1"/>
</dbReference>
<evidence type="ECO:0000256" key="1">
    <source>
        <dbReference type="ARBA" id="ARBA00004117"/>
    </source>
</evidence>
<keyword evidence="7" id="KW-0997">Cell inner membrane</keyword>
<sequence>MSTDEKNPLQGANPSPPETISATVNQDDIDALMAASVDATETVGDTAVSQDDIDALMGLVGTPPNTLSVPSSEPKRGDQKVGRSDAVSVDLLNQDRVARSRMPTMEVLNDRFARAFRGSLFNYLRVNADIIPTSAQMTKYGDFIGKIALPSYFVMVSMTPLRGSMLFILDPYLCYAVIEAFFGGNGKLEPKLEGRDFSVIEQRVFNQIIDHAIADFTSAWDPIVKLQMKVTRSDVKAQFVGIAASPEIVVASSFEIEMERWRGKFFVCFPYHSVEPFREQLISGVAADQTEMDATWKTALHKDIQDACVEATVLLAARNITFGEASKLQAGDIIPFDKPDIATLFVEDIPIGDGRYGVSNRKYALCITQYRSPDEEDILKAVQIKKE</sequence>
<comment type="subcellular location">
    <subcellularLocation>
        <location evidence="1">Bacterial flagellum basal body</location>
    </subcellularLocation>
    <subcellularLocation>
        <location evidence="2">Cell inner membrane</location>
        <topology evidence="2">Peripheral membrane protein</topology>
    </subcellularLocation>
</comment>
<evidence type="ECO:0000256" key="7">
    <source>
        <dbReference type="ARBA" id="ARBA00022519"/>
    </source>
</evidence>
<keyword evidence="15" id="KW-0966">Cell projection</keyword>
<dbReference type="Gene3D" id="2.30.330.10">
    <property type="entry name" value="SpoA-like"/>
    <property type="match status" value="1"/>
</dbReference>
<dbReference type="RefSeq" id="WP_051984868.1">
    <property type="nucleotide sequence ID" value="NZ_CCCS020000049.1"/>
</dbReference>
<evidence type="ECO:0000256" key="6">
    <source>
        <dbReference type="ARBA" id="ARBA00022500"/>
    </source>
</evidence>
<dbReference type="InterPro" id="IPR001543">
    <property type="entry name" value="FliN-like_C"/>
</dbReference>
<keyword evidence="17" id="KW-1185">Reference proteome</keyword>
<name>A0A060URS8_9PROT</name>
<accession>A0A060URS8</accession>
<evidence type="ECO:0000256" key="5">
    <source>
        <dbReference type="ARBA" id="ARBA00022475"/>
    </source>
</evidence>
<feature type="compositionally biased region" description="Polar residues" evidence="13">
    <location>
        <begin position="10"/>
        <end position="22"/>
    </location>
</feature>